<dbReference type="GO" id="GO:0007165">
    <property type="term" value="P:signal transduction"/>
    <property type="evidence" value="ECO:0007669"/>
    <property type="project" value="UniProtKB-KW"/>
</dbReference>
<organism evidence="9 10">
    <name type="scientific">Actinoplanes campanulatus</name>
    <dbReference type="NCBI Taxonomy" id="113559"/>
    <lineage>
        <taxon>Bacteria</taxon>
        <taxon>Bacillati</taxon>
        <taxon>Actinomycetota</taxon>
        <taxon>Actinomycetes</taxon>
        <taxon>Micromonosporales</taxon>
        <taxon>Micromonosporaceae</taxon>
        <taxon>Actinoplanes</taxon>
    </lineage>
</organism>
<dbReference type="Gene3D" id="1.10.287.950">
    <property type="entry name" value="Methyl-accepting chemotaxis protein"/>
    <property type="match status" value="1"/>
</dbReference>
<dbReference type="InterPro" id="IPR009875">
    <property type="entry name" value="PilZ_domain"/>
</dbReference>
<evidence type="ECO:0000259" key="8">
    <source>
        <dbReference type="PROSITE" id="PS50885"/>
    </source>
</evidence>
<dbReference type="AlphaFoldDB" id="A0A7W5FJJ1"/>
<dbReference type="Pfam" id="PF07238">
    <property type="entry name" value="PilZ"/>
    <property type="match status" value="1"/>
</dbReference>
<evidence type="ECO:0000256" key="2">
    <source>
        <dbReference type="ARBA" id="ARBA00022989"/>
    </source>
</evidence>
<evidence type="ECO:0000256" key="3">
    <source>
        <dbReference type="ARBA" id="ARBA00023224"/>
    </source>
</evidence>
<dbReference type="PROSITE" id="PS50885">
    <property type="entry name" value="HAMP"/>
    <property type="match status" value="1"/>
</dbReference>
<dbReference type="RefSeq" id="WP_183226891.1">
    <property type="nucleotide sequence ID" value="NZ_BMPW01000030.1"/>
</dbReference>
<dbReference type="GO" id="GO:0035438">
    <property type="term" value="F:cyclic-di-GMP binding"/>
    <property type="evidence" value="ECO:0007669"/>
    <property type="project" value="InterPro"/>
</dbReference>
<accession>A0A7W5FJJ1</accession>
<dbReference type="PANTHER" id="PTHR32089">
    <property type="entry name" value="METHYL-ACCEPTING CHEMOTAXIS PROTEIN MCPB"/>
    <property type="match status" value="1"/>
</dbReference>
<dbReference type="PANTHER" id="PTHR32089:SF120">
    <property type="entry name" value="METHYL-ACCEPTING CHEMOTAXIS PROTEIN TLPQ"/>
    <property type="match status" value="1"/>
</dbReference>
<dbReference type="PROSITE" id="PS50111">
    <property type="entry name" value="CHEMOTAXIS_TRANSDUC_2"/>
    <property type="match status" value="1"/>
</dbReference>
<dbReference type="SMART" id="SM00283">
    <property type="entry name" value="MA"/>
    <property type="match status" value="1"/>
</dbReference>
<dbReference type="Pfam" id="PF00015">
    <property type="entry name" value="MCPsignal"/>
    <property type="match status" value="1"/>
</dbReference>
<keyword evidence="2 6" id="KW-1133">Transmembrane helix</keyword>
<keyword evidence="3 5" id="KW-0807">Transducer</keyword>
<evidence type="ECO:0000256" key="1">
    <source>
        <dbReference type="ARBA" id="ARBA00022692"/>
    </source>
</evidence>
<reference evidence="9 10" key="1">
    <citation type="submission" date="2020-08" db="EMBL/GenBank/DDBJ databases">
        <title>Genomic Encyclopedia of Type Strains, Phase III (KMG-III): the genomes of soil and plant-associated and newly described type strains.</title>
        <authorList>
            <person name="Whitman W."/>
        </authorList>
    </citation>
    <scope>NUCLEOTIDE SEQUENCE [LARGE SCALE GENOMIC DNA]</scope>
    <source>
        <strain evidence="9 10">CECT 3287</strain>
    </source>
</reference>
<dbReference type="GO" id="GO:0016020">
    <property type="term" value="C:membrane"/>
    <property type="evidence" value="ECO:0007669"/>
    <property type="project" value="InterPro"/>
</dbReference>
<feature type="domain" description="HAMP" evidence="8">
    <location>
        <begin position="304"/>
        <end position="356"/>
    </location>
</feature>
<protein>
    <submittedName>
        <fullName evidence="9">Methyl-accepting chemotaxis protein</fullName>
    </submittedName>
</protein>
<evidence type="ECO:0000256" key="6">
    <source>
        <dbReference type="SAM" id="Phobius"/>
    </source>
</evidence>
<comment type="similarity">
    <text evidence="4">Belongs to the methyl-accepting chemotaxis (MCP) protein family.</text>
</comment>
<dbReference type="SMART" id="SM00304">
    <property type="entry name" value="HAMP"/>
    <property type="match status" value="2"/>
</dbReference>
<feature type="transmembrane region" description="Helical" evidence="6">
    <location>
        <begin position="282"/>
        <end position="304"/>
    </location>
</feature>
<keyword evidence="6" id="KW-0472">Membrane</keyword>
<dbReference type="EMBL" id="JACHXF010000029">
    <property type="protein sequence ID" value="MBB3100853.1"/>
    <property type="molecule type" value="Genomic_DNA"/>
</dbReference>
<keyword evidence="10" id="KW-1185">Reference proteome</keyword>
<dbReference type="Gene3D" id="2.40.10.220">
    <property type="entry name" value="predicted glycosyltransferase like domains"/>
    <property type="match status" value="1"/>
</dbReference>
<dbReference type="InterPro" id="IPR003660">
    <property type="entry name" value="HAMP_dom"/>
</dbReference>
<evidence type="ECO:0000313" key="9">
    <source>
        <dbReference type="EMBL" id="MBB3100853.1"/>
    </source>
</evidence>
<name>A0A7W5FJJ1_9ACTN</name>
<evidence type="ECO:0000256" key="5">
    <source>
        <dbReference type="PROSITE-ProRule" id="PRU00284"/>
    </source>
</evidence>
<keyword evidence="1 6" id="KW-0812">Transmembrane</keyword>
<gene>
    <name evidence="9" type="ORF">FHR83_008579</name>
</gene>
<evidence type="ECO:0000313" key="10">
    <source>
        <dbReference type="Proteomes" id="UP000590749"/>
    </source>
</evidence>
<proteinExistence type="inferred from homology"/>
<dbReference type="SUPFAM" id="SSF141371">
    <property type="entry name" value="PilZ domain-like"/>
    <property type="match status" value="1"/>
</dbReference>
<evidence type="ECO:0000256" key="4">
    <source>
        <dbReference type="ARBA" id="ARBA00029447"/>
    </source>
</evidence>
<sequence>MAVGAGSPPVLLRPMLRITDRIRTATRLAVVVLALLVPGALATGMYTVANTAEINFSTREREGSEVLRPALVALTDTVAGRTPDLAAVRAAADAHPDLGLSESAAAVPEVGANSLEERIATAGALAKLVTEISNESNLALDPDLDSFYVMHAQAVQLPVAMLTTLQTEVPVPADGSRLTAVANQAVLAGRLASSATIFRNDVATATANTEDTELAGLITEPVQALADRLDEMAGQLTATLAEPGPTDTGKVAEAATAAVIPLNDALNRLIDARITTHKVQGAVVLALSIGGFGLALWWAVAVLWRTNHDVRQTVDAVTAIAGADLSPRPLPEGRDEMGDIGRALIVARTRLADQEAALATAEVAREQQLRAGFQHQRQAEVQFRRRTQEIIDESTGVIAEELRQVTEKVGEVKGSSEVIDNRISVANLAAGAIVDEAREAEQVIASLEQSLRRAASMVNLVNGIAGQTRLLALNATIEAARAGDLGYGFTVVADEVKQLATNTAESTDQITQTIHDLERDTNAMSQTITAMIEGIGGVGDAATSLRDVAAEQATLMANLTAQMNATLGRVEEMANLASHLERREHDRIATAGQVTLRPAGRPAVEALLVNVSAGGLRCIAPDDQRFIEGAALDVDLRSGDTELTAQARVVNTAEHQNGQEVGLQFLVSDDGQARSLTAFADRLMEAANVG</sequence>
<dbReference type="Proteomes" id="UP000590749">
    <property type="component" value="Unassembled WGS sequence"/>
</dbReference>
<dbReference type="InterPro" id="IPR004089">
    <property type="entry name" value="MCPsignal_dom"/>
</dbReference>
<dbReference type="SUPFAM" id="SSF58104">
    <property type="entry name" value="Methyl-accepting chemotaxis protein (MCP) signaling domain"/>
    <property type="match status" value="1"/>
</dbReference>
<comment type="caution">
    <text evidence="9">The sequence shown here is derived from an EMBL/GenBank/DDBJ whole genome shotgun (WGS) entry which is preliminary data.</text>
</comment>
<dbReference type="Pfam" id="PF00672">
    <property type="entry name" value="HAMP"/>
    <property type="match status" value="1"/>
</dbReference>
<feature type="domain" description="Methyl-accepting transducer" evidence="7">
    <location>
        <begin position="399"/>
        <end position="595"/>
    </location>
</feature>
<evidence type="ECO:0000259" key="7">
    <source>
        <dbReference type="PROSITE" id="PS50111"/>
    </source>
</evidence>